<protein>
    <recommendedName>
        <fullName evidence="3">Maturase K</fullName>
    </recommendedName>
</protein>
<name>A0AAV1RQ58_9ROSI</name>
<dbReference type="Proteomes" id="UP001314170">
    <property type="component" value="Unassembled WGS sequence"/>
</dbReference>
<comment type="caution">
    <text evidence="1">The sequence shown here is derived from an EMBL/GenBank/DDBJ whole genome shotgun (WGS) entry which is preliminary data.</text>
</comment>
<keyword evidence="2" id="KW-1185">Reference proteome</keyword>
<sequence>EELDRLLLDSSVDDRLWYMDSILGKFSSRVYYEFNEFLVRRLSYGQAYGTNGFYGKSLSDINRMFTPRKASSFHHRVCLRVLSDLMKFANMGYGSWVQWSLPPIGSLKLNIDGSSRNNICSGGGILRDE</sequence>
<proteinExistence type="predicted"/>
<evidence type="ECO:0008006" key="3">
    <source>
        <dbReference type="Google" id="ProtNLM"/>
    </source>
</evidence>
<dbReference type="AlphaFoldDB" id="A0AAV1RQ58"/>
<evidence type="ECO:0000313" key="1">
    <source>
        <dbReference type="EMBL" id="CAK7337389.1"/>
    </source>
</evidence>
<gene>
    <name evidence="1" type="ORF">DCAF_LOCUS12423</name>
</gene>
<organism evidence="1 2">
    <name type="scientific">Dovyalis caffra</name>
    <dbReference type="NCBI Taxonomy" id="77055"/>
    <lineage>
        <taxon>Eukaryota</taxon>
        <taxon>Viridiplantae</taxon>
        <taxon>Streptophyta</taxon>
        <taxon>Embryophyta</taxon>
        <taxon>Tracheophyta</taxon>
        <taxon>Spermatophyta</taxon>
        <taxon>Magnoliopsida</taxon>
        <taxon>eudicotyledons</taxon>
        <taxon>Gunneridae</taxon>
        <taxon>Pentapetalae</taxon>
        <taxon>rosids</taxon>
        <taxon>fabids</taxon>
        <taxon>Malpighiales</taxon>
        <taxon>Salicaceae</taxon>
        <taxon>Flacourtieae</taxon>
        <taxon>Dovyalis</taxon>
    </lineage>
</organism>
<accession>A0AAV1RQ58</accession>
<dbReference type="EMBL" id="CAWUPB010001087">
    <property type="protein sequence ID" value="CAK7337389.1"/>
    <property type="molecule type" value="Genomic_DNA"/>
</dbReference>
<feature type="non-terminal residue" evidence="1">
    <location>
        <position position="1"/>
    </location>
</feature>
<reference evidence="1 2" key="1">
    <citation type="submission" date="2024-01" db="EMBL/GenBank/DDBJ databases">
        <authorList>
            <person name="Waweru B."/>
        </authorList>
    </citation>
    <scope>NUCLEOTIDE SEQUENCE [LARGE SCALE GENOMIC DNA]</scope>
</reference>
<evidence type="ECO:0000313" key="2">
    <source>
        <dbReference type="Proteomes" id="UP001314170"/>
    </source>
</evidence>